<dbReference type="InterPro" id="IPR005467">
    <property type="entry name" value="His_kinase_dom"/>
</dbReference>
<dbReference type="InterPro" id="IPR036890">
    <property type="entry name" value="HATPase_C_sf"/>
</dbReference>
<dbReference type="Proteomes" id="UP000434604">
    <property type="component" value="Unassembled WGS sequence"/>
</dbReference>
<keyword evidence="13" id="KW-1133">Transmembrane helix</keyword>
<evidence type="ECO:0000256" key="9">
    <source>
        <dbReference type="ARBA" id="ARBA00022840"/>
    </source>
</evidence>
<feature type="transmembrane region" description="Helical" evidence="13">
    <location>
        <begin position="12"/>
        <end position="32"/>
    </location>
</feature>
<keyword evidence="4" id="KW-1003">Cell membrane</keyword>
<dbReference type="Gene3D" id="1.10.287.130">
    <property type="match status" value="1"/>
</dbReference>
<keyword evidence="7" id="KW-0547">Nucleotide-binding</keyword>
<dbReference type="Gene3D" id="3.40.50.2300">
    <property type="match status" value="1"/>
</dbReference>
<name>A0A7J5PZF1_9BACE</name>
<evidence type="ECO:0000256" key="11">
    <source>
        <dbReference type="ARBA" id="ARBA00023136"/>
    </source>
</evidence>
<evidence type="ECO:0000256" key="12">
    <source>
        <dbReference type="PROSITE-ProRule" id="PRU00169"/>
    </source>
</evidence>
<dbReference type="InterPro" id="IPR003594">
    <property type="entry name" value="HATPase_dom"/>
</dbReference>
<accession>A0A7J5PZF1</accession>
<comment type="caution">
    <text evidence="16">The sequence shown here is derived from an EMBL/GenBank/DDBJ whole genome shotgun (WGS) entry which is preliminary data.</text>
</comment>
<evidence type="ECO:0000256" key="4">
    <source>
        <dbReference type="ARBA" id="ARBA00022475"/>
    </source>
</evidence>
<dbReference type="EC" id="2.7.13.3" evidence="3"/>
<dbReference type="SMART" id="SM00387">
    <property type="entry name" value="HATPase_c"/>
    <property type="match status" value="1"/>
</dbReference>
<evidence type="ECO:0000259" key="14">
    <source>
        <dbReference type="PROSITE" id="PS50109"/>
    </source>
</evidence>
<dbReference type="PANTHER" id="PTHR43547">
    <property type="entry name" value="TWO-COMPONENT HISTIDINE KINASE"/>
    <property type="match status" value="1"/>
</dbReference>
<comment type="catalytic activity">
    <reaction evidence="1">
        <text>ATP + protein L-histidine = ADP + protein N-phospho-L-histidine.</text>
        <dbReference type="EC" id="2.7.13.3"/>
    </reaction>
</comment>
<organism evidence="16 17">
    <name type="scientific">Bacteroides xylanisolvens</name>
    <dbReference type="NCBI Taxonomy" id="371601"/>
    <lineage>
        <taxon>Bacteria</taxon>
        <taxon>Pseudomonadati</taxon>
        <taxon>Bacteroidota</taxon>
        <taxon>Bacteroidia</taxon>
        <taxon>Bacteroidales</taxon>
        <taxon>Bacteroidaceae</taxon>
        <taxon>Bacteroides</taxon>
    </lineage>
</organism>
<evidence type="ECO:0000259" key="15">
    <source>
        <dbReference type="PROSITE" id="PS50110"/>
    </source>
</evidence>
<dbReference type="Gene3D" id="3.30.565.10">
    <property type="entry name" value="Histidine kinase-like ATPase, C-terminal domain"/>
    <property type="match status" value="1"/>
</dbReference>
<evidence type="ECO:0000256" key="10">
    <source>
        <dbReference type="ARBA" id="ARBA00023012"/>
    </source>
</evidence>
<feature type="domain" description="Histidine kinase" evidence="14">
    <location>
        <begin position="308"/>
        <end position="520"/>
    </location>
</feature>
<dbReference type="GO" id="GO:0000155">
    <property type="term" value="F:phosphorelay sensor kinase activity"/>
    <property type="evidence" value="ECO:0007669"/>
    <property type="project" value="InterPro"/>
</dbReference>
<dbReference type="SUPFAM" id="SSF47226">
    <property type="entry name" value="Histidine-containing phosphotransfer domain, HPT domain"/>
    <property type="match status" value="1"/>
</dbReference>
<feature type="domain" description="Response regulatory" evidence="15">
    <location>
        <begin position="541"/>
        <end position="658"/>
    </location>
</feature>
<dbReference type="PANTHER" id="PTHR43547:SF2">
    <property type="entry name" value="HYBRID SIGNAL TRANSDUCTION HISTIDINE KINASE C"/>
    <property type="match status" value="1"/>
</dbReference>
<evidence type="ECO:0000256" key="1">
    <source>
        <dbReference type="ARBA" id="ARBA00000085"/>
    </source>
</evidence>
<dbReference type="RefSeq" id="WP_151934458.1">
    <property type="nucleotide sequence ID" value="NZ_WDED01000009.1"/>
</dbReference>
<evidence type="ECO:0000256" key="6">
    <source>
        <dbReference type="ARBA" id="ARBA00022679"/>
    </source>
</evidence>
<dbReference type="EMBL" id="WDED01000009">
    <property type="protein sequence ID" value="KAB6148382.1"/>
    <property type="molecule type" value="Genomic_DNA"/>
</dbReference>
<evidence type="ECO:0000313" key="17">
    <source>
        <dbReference type="Proteomes" id="UP000434604"/>
    </source>
</evidence>
<dbReference type="SUPFAM" id="SSF47384">
    <property type="entry name" value="Homodimeric domain of signal transducing histidine kinase"/>
    <property type="match status" value="1"/>
</dbReference>
<dbReference type="CDD" id="cd00082">
    <property type="entry name" value="HisKA"/>
    <property type="match status" value="1"/>
</dbReference>
<feature type="transmembrane region" description="Helical" evidence="13">
    <location>
        <begin position="249"/>
        <end position="268"/>
    </location>
</feature>
<evidence type="ECO:0000256" key="5">
    <source>
        <dbReference type="ARBA" id="ARBA00022553"/>
    </source>
</evidence>
<dbReference type="InterPro" id="IPR004358">
    <property type="entry name" value="Sig_transdc_His_kin-like_C"/>
</dbReference>
<protein>
    <recommendedName>
        <fullName evidence="3">histidine kinase</fullName>
        <ecNumber evidence="3">2.7.13.3</ecNumber>
    </recommendedName>
</protein>
<dbReference type="AlphaFoldDB" id="A0A7J5PZF1"/>
<dbReference type="PROSITE" id="PS50110">
    <property type="entry name" value="RESPONSE_REGULATORY"/>
    <property type="match status" value="1"/>
</dbReference>
<dbReference type="PRINTS" id="PR00344">
    <property type="entry name" value="BCTRLSENSOR"/>
</dbReference>
<dbReference type="PROSITE" id="PS51257">
    <property type="entry name" value="PROKAR_LIPOPROTEIN"/>
    <property type="match status" value="1"/>
</dbReference>
<dbReference type="InterPro" id="IPR003661">
    <property type="entry name" value="HisK_dim/P_dom"/>
</dbReference>
<keyword evidence="5 12" id="KW-0597">Phosphoprotein</keyword>
<keyword evidence="11 13" id="KW-0472">Membrane</keyword>
<dbReference type="Pfam" id="PF00072">
    <property type="entry name" value="Response_reg"/>
    <property type="match status" value="1"/>
</dbReference>
<sequence>MRFNIKLSLKYKIIISYLFIFLLIGCVVYTWYDEKQKLISFETVNKEINDTRQQIHSVIVQIAELSLLGENILEWGNEDVELYHSHRMVVDSMLCSLKRVYPAERIDSVCFLLENKEKQMLAIMQILNKQEIINNKIARQVPAIIQKSIQEEPKKTKRKGILGLFGKKEKKKPTATTAMLHTLNQDIISQQRLQSRRLSEYADSLAIRNSELNRQLHFFIHQMDKKVQSDLRKREVDIIAMREKSFSQISIITAFLFALLTISFIIILRDIRRIKRYKLKTSNLIRQLHESDLHNKELIISRKKAVHTITHELRTPLTAITGYAGLMDKEHDADKTGMYIQNIRQSSDRMRRMLNTLLDFFRLDNGKEQPNVSSCRISNIAHILETEFMPIAMNKGLSLTVNNNVEAVVLTDKERILQIGNNLLSNAIKFTENGGVSLTMDYDNGVLKLAVEDTGTGMTEEEQQRVFGAFERLSNAATKDGFGLGLSIVQRIVAMLGGAIRLESESGRGSRFFVGIPVQPAEELPEQISPAQNHRNHTCHDVIAIDNDEVLLLMLKEMYAHEGMRCDTCTNVAELMEMIRNKEYNLLLTDLNMPEINGLELLELLRSSNVGNSKNIPVVVTTASGSCSKEELMERGFAGCLFKPFSISELMEVTDNCATKEKQDGKPDFSILLSYGNEAVMLEKLIAETDKEMQAVKAAEEKQDLQELDALTHHLRSSWQILRADQPLRELYPLLHAGGTPDREAIHHTVTAVLGKGAEIIRQAKEERRKYENG</sequence>
<evidence type="ECO:0000256" key="3">
    <source>
        <dbReference type="ARBA" id="ARBA00012438"/>
    </source>
</evidence>
<dbReference type="SUPFAM" id="SSF52172">
    <property type="entry name" value="CheY-like"/>
    <property type="match status" value="1"/>
</dbReference>
<comment type="subcellular location">
    <subcellularLocation>
        <location evidence="2">Cell membrane</location>
    </subcellularLocation>
</comment>
<keyword evidence="8 16" id="KW-0418">Kinase</keyword>
<dbReference type="SMART" id="SM00388">
    <property type="entry name" value="HisKA"/>
    <property type="match status" value="1"/>
</dbReference>
<keyword evidence="10" id="KW-0902">Two-component regulatory system</keyword>
<dbReference type="InterPro" id="IPR036097">
    <property type="entry name" value="HisK_dim/P_sf"/>
</dbReference>
<reference evidence="16 17" key="1">
    <citation type="journal article" date="2019" name="Nat. Med.">
        <title>A library of human gut bacterial isolates paired with longitudinal multiomics data enables mechanistic microbiome research.</title>
        <authorList>
            <person name="Poyet M."/>
            <person name="Groussin M."/>
            <person name="Gibbons S.M."/>
            <person name="Avila-Pacheco J."/>
            <person name="Jiang X."/>
            <person name="Kearney S.M."/>
            <person name="Perrotta A.R."/>
            <person name="Berdy B."/>
            <person name="Zhao S."/>
            <person name="Lieberman T.D."/>
            <person name="Swanson P.K."/>
            <person name="Smith M."/>
            <person name="Roesemann S."/>
            <person name="Alexander J.E."/>
            <person name="Rich S.A."/>
            <person name="Livny J."/>
            <person name="Vlamakis H."/>
            <person name="Clish C."/>
            <person name="Bullock K."/>
            <person name="Deik A."/>
            <person name="Scott J."/>
            <person name="Pierce K.A."/>
            <person name="Xavier R.J."/>
            <person name="Alm E.J."/>
        </authorList>
    </citation>
    <scope>NUCLEOTIDE SEQUENCE [LARGE SCALE GENOMIC DNA]</scope>
    <source>
        <strain evidence="16 17">BIOML-A58</strain>
    </source>
</reference>
<feature type="modified residue" description="4-aspartylphosphate" evidence="12">
    <location>
        <position position="590"/>
    </location>
</feature>
<dbReference type="FunFam" id="3.30.565.10:FF:000023">
    <property type="entry name" value="PAS domain-containing sensor histidine kinase"/>
    <property type="match status" value="1"/>
</dbReference>
<dbReference type="Pfam" id="PF02518">
    <property type="entry name" value="HATPase_c"/>
    <property type="match status" value="1"/>
</dbReference>
<dbReference type="SUPFAM" id="SSF55874">
    <property type="entry name" value="ATPase domain of HSP90 chaperone/DNA topoisomerase II/histidine kinase"/>
    <property type="match status" value="1"/>
</dbReference>
<dbReference type="Pfam" id="PF00512">
    <property type="entry name" value="HisKA"/>
    <property type="match status" value="1"/>
</dbReference>
<evidence type="ECO:0000256" key="7">
    <source>
        <dbReference type="ARBA" id="ARBA00022741"/>
    </source>
</evidence>
<proteinExistence type="predicted"/>
<evidence type="ECO:0000256" key="8">
    <source>
        <dbReference type="ARBA" id="ARBA00022777"/>
    </source>
</evidence>
<dbReference type="InterPro" id="IPR011006">
    <property type="entry name" value="CheY-like_superfamily"/>
</dbReference>
<gene>
    <name evidence="16" type="ORF">GA398_07460</name>
</gene>
<dbReference type="GO" id="GO:0005524">
    <property type="term" value="F:ATP binding"/>
    <property type="evidence" value="ECO:0007669"/>
    <property type="project" value="UniProtKB-KW"/>
</dbReference>
<keyword evidence="6" id="KW-0808">Transferase</keyword>
<keyword evidence="13" id="KW-0812">Transmembrane</keyword>
<keyword evidence="9" id="KW-0067">ATP-binding</keyword>
<evidence type="ECO:0000313" key="16">
    <source>
        <dbReference type="EMBL" id="KAB6148382.1"/>
    </source>
</evidence>
<evidence type="ECO:0000256" key="2">
    <source>
        <dbReference type="ARBA" id="ARBA00004236"/>
    </source>
</evidence>
<dbReference type="SMART" id="SM00448">
    <property type="entry name" value="REC"/>
    <property type="match status" value="1"/>
</dbReference>
<dbReference type="GO" id="GO:0005886">
    <property type="term" value="C:plasma membrane"/>
    <property type="evidence" value="ECO:0007669"/>
    <property type="project" value="UniProtKB-SubCell"/>
</dbReference>
<evidence type="ECO:0000256" key="13">
    <source>
        <dbReference type="SAM" id="Phobius"/>
    </source>
</evidence>
<dbReference type="InterPro" id="IPR001789">
    <property type="entry name" value="Sig_transdc_resp-reg_receiver"/>
</dbReference>
<dbReference type="PROSITE" id="PS50109">
    <property type="entry name" value="HIS_KIN"/>
    <property type="match status" value="1"/>
</dbReference>
<dbReference type="InterPro" id="IPR036641">
    <property type="entry name" value="HPT_dom_sf"/>
</dbReference>